<accession>A0A292IHS3</accession>
<dbReference type="GO" id="GO:0005737">
    <property type="term" value="C:cytoplasm"/>
    <property type="evidence" value="ECO:0007669"/>
    <property type="project" value="UniProtKB-SubCell"/>
</dbReference>
<dbReference type="Gene3D" id="3.30.930.10">
    <property type="entry name" value="Bira Bifunctional Protein, Domain 2"/>
    <property type="match status" value="1"/>
</dbReference>
<keyword evidence="8 9" id="KW-0030">Aminoacyl-tRNA synthetase</keyword>
<dbReference type="NCBIfam" id="TIGR00457">
    <property type="entry name" value="asnS"/>
    <property type="match status" value="1"/>
</dbReference>
<dbReference type="PROSITE" id="PS50862">
    <property type="entry name" value="AA_TRNA_LIGASE_II"/>
    <property type="match status" value="1"/>
</dbReference>
<keyword evidence="4 9" id="KW-0436">Ligase</keyword>
<dbReference type="PANTHER" id="PTHR22594">
    <property type="entry name" value="ASPARTYL/LYSYL-TRNA SYNTHETASE"/>
    <property type="match status" value="1"/>
</dbReference>
<dbReference type="Gene3D" id="2.40.50.140">
    <property type="entry name" value="Nucleic acid-binding proteins"/>
    <property type="match status" value="1"/>
</dbReference>
<evidence type="ECO:0000256" key="5">
    <source>
        <dbReference type="ARBA" id="ARBA00022741"/>
    </source>
</evidence>
<dbReference type="InterPro" id="IPR004365">
    <property type="entry name" value="NA-bd_OB_tRNA"/>
</dbReference>
<dbReference type="CDD" id="cd00776">
    <property type="entry name" value="AsxRS_core"/>
    <property type="match status" value="1"/>
</dbReference>
<protein>
    <recommendedName>
        <fullName evidence="9">Asparagine--tRNA ligase</fullName>
        <ecNumber evidence="9">6.1.1.22</ecNumber>
    </recommendedName>
    <alternativeName>
        <fullName evidence="9">Asparaginyl-tRNA synthetase</fullName>
        <shortName evidence="9">AsnRS</shortName>
    </alternativeName>
</protein>
<keyword evidence="3 9" id="KW-0963">Cytoplasm</keyword>
<comment type="catalytic activity">
    <reaction evidence="9">
        <text>tRNA(Asn) + L-asparagine + ATP = L-asparaginyl-tRNA(Asn) + AMP + diphosphate + H(+)</text>
        <dbReference type="Rhea" id="RHEA:11180"/>
        <dbReference type="Rhea" id="RHEA-COMP:9659"/>
        <dbReference type="Rhea" id="RHEA-COMP:9674"/>
        <dbReference type="ChEBI" id="CHEBI:15378"/>
        <dbReference type="ChEBI" id="CHEBI:30616"/>
        <dbReference type="ChEBI" id="CHEBI:33019"/>
        <dbReference type="ChEBI" id="CHEBI:58048"/>
        <dbReference type="ChEBI" id="CHEBI:78442"/>
        <dbReference type="ChEBI" id="CHEBI:78515"/>
        <dbReference type="ChEBI" id="CHEBI:456215"/>
        <dbReference type="EC" id="6.1.1.22"/>
    </reaction>
</comment>
<dbReference type="AlphaFoldDB" id="A0A292IHS3"/>
<dbReference type="NCBIfam" id="NF003037">
    <property type="entry name" value="PRK03932.1"/>
    <property type="match status" value="1"/>
</dbReference>
<keyword evidence="6 9" id="KW-0067">ATP-binding</keyword>
<evidence type="ECO:0000256" key="7">
    <source>
        <dbReference type="ARBA" id="ARBA00022917"/>
    </source>
</evidence>
<dbReference type="Pfam" id="PF00152">
    <property type="entry name" value="tRNA-synt_2"/>
    <property type="match status" value="1"/>
</dbReference>
<evidence type="ECO:0000256" key="2">
    <source>
        <dbReference type="ARBA" id="ARBA00011738"/>
    </source>
</evidence>
<proteinExistence type="inferred from homology"/>
<comment type="subcellular location">
    <subcellularLocation>
        <location evidence="9">Cytoplasm</location>
    </subcellularLocation>
</comment>
<comment type="subunit">
    <text evidence="2 9">Homodimer.</text>
</comment>
<dbReference type="Proteomes" id="UP000261764">
    <property type="component" value="Chromosome I"/>
</dbReference>
<evidence type="ECO:0000256" key="4">
    <source>
        <dbReference type="ARBA" id="ARBA00022598"/>
    </source>
</evidence>
<reference evidence="11 12" key="1">
    <citation type="journal article" date="2015" name="Clin. Infect. Dis.">
        <title>Genomic Investigations unmask Mycoplasma amphoriforme, a new respiratory pathogen.</title>
        <authorList>
            <person name="Gillespie S.H."/>
            <person name="Ling C.L."/>
            <person name="Oravcova K."/>
            <person name="Pinheiro M."/>
            <person name="Wells L."/>
            <person name="Bryant J.M."/>
            <person name="McHugh T.D."/>
            <person name="Bebear C."/>
            <person name="Webster D."/>
            <person name="Harris S.R."/>
            <person name="Seth-Smith H.M."/>
            <person name="Thomson N.R."/>
        </authorList>
    </citation>
    <scope>NUCLEOTIDE SEQUENCE [LARGE SCALE GENOMIC DNA]</scope>
    <source>
        <strain evidence="11 12">A39</strain>
    </source>
</reference>
<dbReference type="KEGG" id="mamp:MAMA39_03200"/>
<sequence length="455" mass="52079">MEIIETKKLWDNYEELANTNICLVGWIRANRASGKIGFIGFSDGSSLNTVQVVYKLEFLPNFATISAATLNSSILVEGRLVVTKGSKQPFEIQATKIDVLKEADASCPIQKKHHNNEFLRTISHLRPRTNKFYSIMKIRNELANSIHEFFKNNGFVLVHSPIITSNDAEGAGESFEIKDTENGPFFGKKALLTVSGQMAAEAFAQIYKRVYTFGPTFRAEKSHTNKHLAEFWMVEPEIAFINLDKLTIIMEQVIKHSIVYLFKYAKDELEYCNNNIDKTLIERLTKVVDSNFPRVEYRDAVNILKTAVAKKEAKFINENIFFGMDLGTEHERYICEKVYNSPTFILNYPKRIKAFYMKLNEDGTTVAATDLLFPGVGELCGGSQREDSYQKLIKRCNELQMDTNGIQWYLDLRKYGYYRSSGFGLGFDRFVMYLTGSDNIRDVIPFPRSHGQLEF</sequence>
<keyword evidence="5 9" id="KW-0547">Nucleotide-binding</keyword>
<dbReference type="SUPFAM" id="SSF50249">
    <property type="entry name" value="Nucleic acid-binding proteins"/>
    <property type="match status" value="1"/>
</dbReference>
<dbReference type="GO" id="GO:0006421">
    <property type="term" value="P:asparaginyl-tRNA aminoacylation"/>
    <property type="evidence" value="ECO:0007669"/>
    <property type="project" value="UniProtKB-UniRule"/>
</dbReference>
<evidence type="ECO:0000256" key="1">
    <source>
        <dbReference type="ARBA" id="ARBA00008226"/>
    </source>
</evidence>
<organism evidence="11 12">
    <name type="scientific">Mycoplasma amphoriforme A39</name>
    <dbReference type="NCBI Taxonomy" id="572419"/>
    <lineage>
        <taxon>Bacteria</taxon>
        <taxon>Bacillati</taxon>
        <taxon>Mycoplasmatota</taxon>
        <taxon>Mollicutes</taxon>
        <taxon>Mycoplasmataceae</taxon>
        <taxon>Mycoplasma</taxon>
    </lineage>
</organism>
<evidence type="ECO:0000256" key="6">
    <source>
        <dbReference type="ARBA" id="ARBA00022840"/>
    </source>
</evidence>
<dbReference type="GO" id="GO:0004816">
    <property type="term" value="F:asparagine-tRNA ligase activity"/>
    <property type="evidence" value="ECO:0007669"/>
    <property type="project" value="UniProtKB-UniRule"/>
</dbReference>
<dbReference type="FunFam" id="3.30.930.10:FF:000016">
    <property type="entry name" value="Asparagine--tRNA ligase"/>
    <property type="match status" value="1"/>
</dbReference>
<evidence type="ECO:0000256" key="3">
    <source>
        <dbReference type="ARBA" id="ARBA00022490"/>
    </source>
</evidence>
<dbReference type="EMBL" id="HG937516">
    <property type="protein sequence ID" value="CDN40440.1"/>
    <property type="molecule type" value="Genomic_DNA"/>
</dbReference>
<gene>
    <name evidence="9" type="primary">asnS</name>
    <name evidence="11" type="ORF">MAMA39_03200</name>
</gene>
<dbReference type="InterPro" id="IPR002312">
    <property type="entry name" value="Asp/Asn-tRNA-synth_IIb"/>
</dbReference>
<dbReference type="Pfam" id="PF01336">
    <property type="entry name" value="tRNA_anti-codon"/>
    <property type="match status" value="1"/>
</dbReference>
<evidence type="ECO:0000259" key="10">
    <source>
        <dbReference type="PROSITE" id="PS50862"/>
    </source>
</evidence>
<dbReference type="InterPro" id="IPR012340">
    <property type="entry name" value="NA-bd_OB-fold"/>
</dbReference>
<evidence type="ECO:0000313" key="11">
    <source>
        <dbReference type="EMBL" id="CDN40440.1"/>
    </source>
</evidence>
<dbReference type="RefSeq" id="WP_343251788.1">
    <property type="nucleotide sequence ID" value="NZ_HG937516.1"/>
</dbReference>
<dbReference type="InterPro" id="IPR004364">
    <property type="entry name" value="Aa-tRNA-synt_II"/>
</dbReference>
<dbReference type="InterPro" id="IPR045864">
    <property type="entry name" value="aa-tRNA-synth_II/BPL/LPL"/>
</dbReference>
<dbReference type="InterPro" id="IPR004522">
    <property type="entry name" value="Asn-tRNA-ligase"/>
</dbReference>
<dbReference type="PRINTS" id="PR01042">
    <property type="entry name" value="TRNASYNTHASP"/>
</dbReference>
<evidence type="ECO:0000256" key="8">
    <source>
        <dbReference type="ARBA" id="ARBA00023146"/>
    </source>
</evidence>
<comment type="similarity">
    <text evidence="1 9">Belongs to the class-II aminoacyl-tRNA synthetase family.</text>
</comment>
<dbReference type="HAMAP" id="MF_00534">
    <property type="entry name" value="Asn_tRNA_synth"/>
    <property type="match status" value="1"/>
</dbReference>
<dbReference type="SUPFAM" id="SSF55681">
    <property type="entry name" value="Class II aaRS and biotin synthetases"/>
    <property type="match status" value="1"/>
</dbReference>
<evidence type="ECO:0000256" key="9">
    <source>
        <dbReference type="HAMAP-Rule" id="MF_00534"/>
    </source>
</evidence>
<evidence type="ECO:0000313" key="12">
    <source>
        <dbReference type="Proteomes" id="UP000261764"/>
    </source>
</evidence>
<keyword evidence="12" id="KW-1185">Reference proteome</keyword>
<dbReference type="EC" id="6.1.1.22" evidence="9"/>
<dbReference type="CDD" id="cd04318">
    <property type="entry name" value="EcAsnRS_like_N"/>
    <property type="match status" value="1"/>
</dbReference>
<feature type="domain" description="Aminoacyl-transfer RNA synthetases class-II family profile" evidence="10">
    <location>
        <begin position="136"/>
        <end position="445"/>
    </location>
</feature>
<dbReference type="GO" id="GO:0003676">
    <property type="term" value="F:nucleic acid binding"/>
    <property type="evidence" value="ECO:0007669"/>
    <property type="project" value="InterPro"/>
</dbReference>
<dbReference type="InterPro" id="IPR006195">
    <property type="entry name" value="aa-tRNA-synth_II"/>
</dbReference>
<name>A0A292IHS3_9MOLU</name>
<dbReference type="PANTHER" id="PTHR22594:SF34">
    <property type="entry name" value="ASPARAGINE--TRNA LIGASE, MITOCHONDRIAL-RELATED"/>
    <property type="match status" value="1"/>
</dbReference>
<keyword evidence="7 9" id="KW-0648">Protein biosynthesis</keyword>
<dbReference type="GO" id="GO:0005524">
    <property type="term" value="F:ATP binding"/>
    <property type="evidence" value="ECO:0007669"/>
    <property type="project" value="UniProtKB-UniRule"/>
</dbReference>